<feature type="domain" description="HTH lysR-type" evidence="6">
    <location>
        <begin position="6"/>
        <end position="63"/>
    </location>
</feature>
<dbReference type="Pfam" id="PF03466">
    <property type="entry name" value="LysR_substrate"/>
    <property type="match status" value="1"/>
</dbReference>
<dbReference type="EMBL" id="BJYZ01000001">
    <property type="protein sequence ID" value="GEO35924.1"/>
    <property type="molecule type" value="Genomic_DNA"/>
</dbReference>
<comment type="caution">
    <text evidence="7">The sequence shown here is derived from an EMBL/GenBank/DDBJ whole genome shotgun (WGS) entry which is preliminary data.</text>
</comment>
<evidence type="ECO:0000256" key="4">
    <source>
        <dbReference type="ARBA" id="ARBA00023159"/>
    </source>
</evidence>
<sequence length="314" mass="33555">MSLAGISLRDLEYLVAVADLRHFGNAAAQCGVSQPALSGQIRKLEDRLRTPVFERAGKKVLMTARGDALVAQARHVLTEARRLMELARDLNEPLSGRLGLSAIQTLGPYLFPHVLRPLRDCFPKLDLTLGEGRTDELLGSLRDGRIDAALVALPVKERSLTVEPLFFEPFVLAHPAGHPLGNSSAITIADLPAADLMLLEEGHCLRDQALALCGTGGSTAGRSRHATSLETLRHMVAAGAGYTLMPALAAGEGDTLGGLIVYRPFTPDPPGRMIALSWRSSDPRTAQFRLLADCLTDAALKARAPGPTGLRLPS</sequence>
<dbReference type="Pfam" id="PF00126">
    <property type="entry name" value="HTH_1"/>
    <property type="match status" value="1"/>
</dbReference>
<comment type="similarity">
    <text evidence="1">Belongs to the LysR transcriptional regulatory family.</text>
</comment>
<evidence type="ECO:0000313" key="8">
    <source>
        <dbReference type="Proteomes" id="UP000321523"/>
    </source>
</evidence>
<dbReference type="InterPro" id="IPR036390">
    <property type="entry name" value="WH_DNA-bd_sf"/>
</dbReference>
<evidence type="ECO:0000256" key="3">
    <source>
        <dbReference type="ARBA" id="ARBA00023125"/>
    </source>
</evidence>
<evidence type="ECO:0000313" key="7">
    <source>
        <dbReference type="EMBL" id="GEO35924.1"/>
    </source>
</evidence>
<dbReference type="InterPro" id="IPR005119">
    <property type="entry name" value="LysR_subst-bd"/>
</dbReference>
<dbReference type="Gene3D" id="3.40.190.10">
    <property type="entry name" value="Periplasmic binding protein-like II"/>
    <property type="match status" value="2"/>
</dbReference>
<dbReference type="AlphaFoldDB" id="A0A512DHG2"/>
<dbReference type="FunFam" id="1.10.10.10:FF:000001">
    <property type="entry name" value="LysR family transcriptional regulator"/>
    <property type="match status" value="1"/>
</dbReference>
<dbReference type="PANTHER" id="PTHR30346">
    <property type="entry name" value="TRANSCRIPTIONAL DUAL REGULATOR HCAR-RELATED"/>
    <property type="match status" value="1"/>
</dbReference>
<evidence type="ECO:0000256" key="2">
    <source>
        <dbReference type="ARBA" id="ARBA00023015"/>
    </source>
</evidence>
<keyword evidence="2" id="KW-0805">Transcription regulation</keyword>
<evidence type="ECO:0000256" key="1">
    <source>
        <dbReference type="ARBA" id="ARBA00009437"/>
    </source>
</evidence>
<dbReference type="SUPFAM" id="SSF53850">
    <property type="entry name" value="Periplasmic binding protein-like II"/>
    <property type="match status" value="1"/>
</dbReference>
<name>A0A512DHG2_9PROT</name>
<dbReference type="SUPFAM" id="SSF46785">
    <property type="entry name" value="Winged helix' DNA-binding domain"/>
    <property type="match status" value="1"/>
</dbReference>
<dbReference type="CDD" id="cd08411">
    <property type="entry name" value="PBP2_OxyR"/>
    <property type="match status" value="1"/>
</dbReference>
<evidence type="ECO:0000256" key="5">
    <source>
        <dbReference type="ARBA" id="ARBA00023163"/>
    </source>
</evidence>
<dbReference type="Proteomes" id="UP000321523">
    <property type="component" value="Unassembled WGS sequence"/>
</dbReference>
<proteinExistence type="inferred from homology"/>
<gene>
    <name evidence="7" type="primary">oxyR</name>
    <name evidence="7" type="ORF">SAE02_00720</name>
</gene>
<dbReference type="PANTHER" id="PTHR30346:SF26">
    <property type="entry name" value="HYDROGEN PEROXIDE-INDUCIBLE GENES ACTIVATOR"/>
    <property type="match status" value="1"/>
</dbReference>
<reference evidence="7 8" key="1">
    <citation type="submission" date="2019-07" db="EMBL/GenBank/DDBJ databases">
        <title>Whole genome shotgun sequence of Skermanella aerolata NBRC 106429.</title>
        <authorList>
            <person name="Hosoyama A."/>
            <person name="Uohara A."/>
            <person name="Ohji S."/>
            <person name="Ichikawa N."/>
        </authorList>
    </citation>
    <scope>NUCLEOTIDE SEQUENCE [LARGE SCALE GENOMIC DNA]</scope>
    <source>
        <strain evidence="7 8">NBRC 106429</strain>
    </source>
</reference>
<keyword evidence="3" id="KW-0238">DNA-binding</keyword>
<dbReference type="InterPro" id="IPR000847">
    <property type="entry name" value="LysR_HTH_N"/>
</dbReference>
<dbReference type="GO" id="GO:0032993">
    <property type="term" value="C:protein-DNA complex"/>
    <property type="evidence" value="ECO:0007669"/>
    <property type="project" value="TreeGrafter"/>
</dbReference>
<organism evidence="7 8">
    <name type="scientific">Skermanella aerolata</name>
    <dbReference type="NCBI Taxonomy" id="393310"/>
    <lineage>
        <taxon>Bacteria</taxon>
        <taxon>Pseudomonadati</taxon>
        <taxon>Pseudomonadota</taxon>
        <taxon>Alphaproteobacteria</taxon>
        <taxon>Rhodospirillales</taxon>
        <taxon>Azospirillaceae</taxon>
        <taxon>Skermanella</taxon>
    </lineage>
</organism>
<protein>
    <submittedName>
        <fullName evidence="7">LysR family transcriptional regulator</fullName>
    </submittedName>
</protein>
<accession>A0A512DHG2</accession>
<keyword evidence="8" id="KW-1185">Reference proteome</keyword>
<dbReference type="GO" id="GO:0003700">
    <property type="term" value="F:DNA-binding transcription factor activity"/>
    <property type="evidence" value="ECO:0007669"/>
    <property type="project" value="InterPro"/>
</dbReference>
<keyword evidence="4" id="KW-0010">Activator</keyword>
<dbReference type="InterPro" id="IPR036388">
    <property type="entry name" value="WH-like_DNA-bd_sf"/>
</dbReference>
<keyword evidence="5" id="KW-0804">Transcription</keyword>
<evidence type="ECO:0000259" key="6">
    <source>
        <dbReference type="PROSITE" id="PS50931"/>
    </source>
</evidence>
<dbReference type="RefSeq" id="WP_044431320.1">
    <property type="nucleotide sequence ID" value="NZ_BJYZ01000001.1"/>
</dbReference>
<dbReference type="GO" id="GO:0003677">
    <property type="term" value="F:DNA binding"/>
    <property type="evidence" value="ECO:0007669"/>
    <property type="project" value="UniProtKB-KW"/>
</dbReference>
<dbReference type="PROSITE" id="PS50931">
    <property type="entry name" value="HTH_LYSR"/>
    <property type="match status" value="1"/>
</dbReference>
<dbReference type="Gene3D" id="1.10.10.10">
    <property type="entry name" value="Winged helix-like DNA-binding domain superfamily/Winged helix DNA-binding domain"/>
    <property type="match status" value="1"/>
</dbReference>
<dbReference type="PRINTS" id="PR00039">
    <property type="entry name" value="HTHLYSR"/>
</dbReference>
<dbReference type="OrthoDB" id="9775392at2"/>